<reference evidence="2 3" key="1">
    <citation type="submission" date="2015-06" db="EMBL/GenBank/DDBJ databases">
        <authorList>
            <person name="Xie B.-B."/>
            <person name="Rong J.-C."/>
            <person name="Qin Q.-L."/>
            <person name="Zhang Y.-Z."/>
        </authorList>
    </citation>
    <scope>NUCLEOTIDE SEQUENCE [LARGE SCALE GENOMIC DNA]</scope>
    <source>
        <strain evidence="2 3">KMM 3549</strain>
    </source>
</reference>
<protein>
    <submittedName>
        <fullName evidence="2">Uncharacterized protein</fullName>
    </submittedName>
</protein>
<keyword evidence="1" id="KW-0472">Membrane</keyword>
<feature type="transmembrane region" description="Helical" evidence="1">
    <location>
        <begin position="6"/>
        <end position="24"/>
    </location>
</feature>
<sequence>MINEKVAIRLWLFYMRITLLFMGFKRFAPSLIHSVFT</sequence>
<evidence type="ECO:0000256" key="1">
    <source>
        <dbReference type="SAM" id="Phobius"/>
    </source>
</evidence>
<keyword evidence="3" id="KW-1185">Reference proteome</keyword>
<keyword evidence="1" id="KW-1133">Transmembrane helix</keyword>
<evidence type="ECO:0000313" key="2">
    <source>
        <dbReference type="EMBL" id="ATC90020.1"/>
    </source>
</evidence>
<evidence type="ECO:0000313" key="3">
    <source>
        <dbReference type="Proteomes" id="UP000217258"/>
    </source>
</evidence>
<keyword evidence="1" id="KW-0812">Transmembrane</keyword>
<dbReference type="EMBL" id="CP011030">
    <property type="protein sequence ID" value="ATC90020.1"/>
    <property type="molecule type" value="Genomic_DNA"/>
</dbReference>
<gene>
    <name evidence="2" type="ORF">PISS_a1052</name>
</gene>
<name>A0ABM6N1L0_9GAMM</name>
<accession>A0ABM6N1L0</accession>
<proteinExistence type="predicted"/>
<dbReference type="Proteomes" id="UP000217258">
    <property type="component" value="Chromosome I"/>
</dbReference>
<organism evidence="2 3">
    <name type="scientific">Pseudoalteromonas issachenkonii</name>
    <dbReference type="NCBI Taxonomy" id="152297"/>
    <lineage>
        <taxon>Bacteria</taxon>
        <taxon>Pseudomonadati</taxon>
        <taxon>Pseudomonadota</taxon>
        <taxon>Gammaproteobacteria</taxon>
        <taxon>Alteromonadales</taxon>
        <taxon>Pseudoalteromonadaceae</taxon>
        <taxon>Pseudoalteromonas</taxon>
    </lineage>
</organism>